<sequence length="324" mass="37877">MVERKRKSTITQSVHTIKGYYRSLVPAYEKITRTHFDKERRQNPLKHIVQELPRKFGSSTGKKRKYDLTVTDLDIPTRTLWRNNEYHVKHDRMRAQLTWFLLLHAYTGARASTFIEGYFHKGTGKSLTNKDVRLHVYWRANGTPGWMLELTERYTKAKPDPMENSMRVIMKDKEGFLRDPVFFFLALAFVDEALLGIDSVDQFWMIRPSGNRKQFDFQWNPTVLDTPVFQLTDSTGGISQAWNDTSMYYLLRGLIRIARYEAKSITVHSIRRGFASCIDSRNISLLRSIRKRSVTWQMIGSGKITSQQYPLSTVRLCSWGIFLT</sequence>
<gene>
    <name evidence="1" type="ORF">HO173_004813</name>
</gene>
<dbReference type="PANTHER" id="PTHR37535:SF3">
    <property type="entry name" value="FLUG DOMAIN-CONTAINING PROTEIN"/>
    <property type="match status" value="1"/>
</dbReference>
<dbReference type="EMBL" id="JACCJC010000016">
    <property type="protein sequence ID" value="KAF6236936.1"/>
    <property type="molecule type" value="Genomic_DNA"/>
</dbReference>
<dbReference type="PANTHER" id="PTHR37535">
    <property type="entry name" value="FLUG DOMAIN PROTEIN"/>
    <property type="match status" value="1"/>
</dbReference>
<dbReference type="AlphaFoldDB" id="A0A8H6L610"/>
<comment type="caution">
    <text evidence="1">The sequence shown here is derived from an EMBL/GenBank/DDBJ whole genome shotgun (WGS) entry which is preliminary data.</text>
</comment>
<dbReference type="RefSeq" id="XP_037166268.1">
    <property type="nucleotide sequence ID" value="XM_037306733.1"/>
</dbReference>
<dbReference type="Proteomes" id="UP000578531">
    <property type="component" value="Unassembled WGS sequence"/>
</dbReference>
<evidence type="ECO:0000313" key="2">
    <source>
        <dbReference type="Proteomes" id="UP000578531"/>
    </source>
</evidence>
<dbReference type="InterPro" id="IPR021842">
    <property type="entry name" value="DUF3435"/>
</dbReference>
<name>A0A8H6L610_9LECA</name>
<protein>
    <submittedName>
        <fullName evidence="1">Uncharacterized protein</fullName>
    </submittedName>
</protein>
<dbReference type="Pfam" id="PF11917">
    <property type="entry name" value="DUF3435"/>
    <property type="match status" value="1"/>
</dbReference>
<proteinExistence type="predicted"/>
<dbReference type="OrthoDB" id="5400577at2759"/>
<evidence type="ECO:0000313" key="1">
    <source>
        <dbReference type="EMBL" id="KAF6236936.1"/>
    </source>
</evidence>
<keyword evidence="2" id="KW-1185">Reference proteome</keyword>
<dbReference type="GeneID" id="59286477"/>
<accession>A0A8H6L610</accession>
<organism evidence="1 2">
    <name type="scientific">Letharia columbiana</name>
    <dbReference type="NCBI Taxonomy" id="112416"/>
    <lineage>
        <taxon>Eukaryota</taxon>
        <taxon>Fungi</taxon>
        <taxon>Dikarya</taxon>
        <taxon>Ascomycota</taxon>
        <taxon>Pezizomycotina</taxon>
        <taxon>Lecanoromycetes</taxon>
        <taxon>OSLEUM clade</taxon>
        <taxon>Lecanoromycetidae</taxon>
        <taxon>Lecanorales</taxon>
        <taxon>Lecanorineae</taxon>
        <taxon>Parmeliaceae</taxon>
        <taxon>Letharia</taxon>
    </lineage>
</organism>
<reference evidence="1 2" key="1">
    <citation type="journal article" date="2020" name="Genomics">
        <title>Complete, high-quality genomes from long-read metagenomic sequencing of two wolf lichen thalli reveals enigmatic genome architecture.</title>
        <authorList>
            <person name="McKenzie S.K."/>
            <person name="Walston R.F."/>
            <person name="Allen J.L."/>
        </authorList>
    </citation>
    <scope>NUCLEOTIDE SEQUENCE [LARGE SCALE GENOMIC DNA]</scope>
    <source>
        <strain evidence="1">WasteWater2</strain>
    </source>
</reference>